<dbReference type="EMBL" id="CACVKT020002154">
    <property type="protein sequence ID" value="CAC5375484.1"/>
    <property type="molecule type" value="Genomic_DNA"/>
</dbReference>
<evidence type="ECO:0000313" key="2">
    <source>
        <dbReference type="Proteomes" id="UP000507470"/>
    </source>
</evidence>
<reference evidence="1 2" key="1">
    <citation type="submission" date="2020-06" db="EMBL/GenBank/DDBJ databases">
        <authorList>
            <person name="Li R."/>
            <person name="Bekaert M."/>
        </authorList>
    </citation>
    <scope>NUCLEOTIDE SEQUENCE [LARGE SCALE GENOMIC DNA]</scope>
    <source>
        <strain evidence="2">wild</strain>
    </source>
</reference>
<accession>A0A6J8AWQ3</accession>
<dbReference type="Proteomes" id="UP000507470">
    <property type="component" value="Unassembled WGS sequence"/>
</dbReference>
<proteinExistence type="predicted"/>
<keyword evidence="2" id="KW-1185">Reference proteome</keyword>
<dbReference type="AlphaFoldDB" id="A0A6J8AWQ3"/>
<sequence length="100" mass="11198">MLYTYICVVVGQASGNYFHHNGGGVNNLCLPNDPENGEHQPYANSQIFGAEYMIHPSRKQHGMSGNLEFREVPCVVCRRERRSSVEKPAIKTGMLNTKDT</sequence>
<name>A0A6J8AWQ3_MYTCO</name>
<dbReference type="OrthoDB" id="6127486at2759"/>
<gene>
    <name evidence="1" type="ORF">MCOR_12456</name>
</gene>
<organism evidence="1 2">
    <name type="scientific">Mytilus coruscus</name>
    <name type="common">Sea mussel</name>
    <dbReference type="NCBI Taxonomy" id="42192"/>
    <lineage>
        <taxon>Eukaryota</taxon>
        <taxon>Metazoa</taxon>
        <taxon>Spiralia</taxon>
        <taxon>Lophotrochozoa</taxon>
        <taxon>Mollusca</taxon>
        <taxon>Bivalvia</taxon>
        <taxon>Autobranchia</taxon>
        <taxon>Pteriomorphia</taxon>
        <taxon>Mytilida</taxon>
        <taxon>Mytiloidea</taxon>
        <taxon>Mytilidae</taxon>
        <taxon>Mytilinae</taxon>
        <taxon>Mytilus</taxon>
    </lineage>
</organism>
<evidence type="ECO:0000313" key="1">
    <source>
        <dbReference type="EMBL" id="CAC5375484.1"/>
    </source>
</evidence>
<protein>
    <submittedName>
        <fullName evidence="1">Uncharacterized protein</fullName>
    </submittedName>
</protein>